<dbReference type="Proteomes" id="UP000789366">
    <property type="component" value="Unassembled WGS sequence"/>
</dbReference>
<sequence length="204" mass="24048">MRKQKLITYQELKEFVGSLDTSQIELKSQELSLNEIAVVSHLLTLHSEGLINRARVIKGKGDLDRELEKFKSFQQGDFNKGVQDGEHYAIENIVRPHAHERADFGLEDRIVGLYQRAEEDEKQMFKENVKRVFPDKPRQDLQKEKTPLQMYNELKIEREKERKEFAQKDKDYQVELIKLGEKLDNTIDELRKAKSNEELAKTKY</sequence>
<organism evidence="1 2">
    <name type="scientific">Cetraspora pellucida</name>
    <dbReference type="NCBI Taxonomy" id="1433469"/>
    <lineage>
        <taxon>Eukaryota</taxon>
        <taxon>Fungi</taxon>
        <taxon>Fungi incertae sedis</taxon>
        <taxon>Mucoromycota</taxon>
        <taxon>Glomeromycotina</taxon>
        <taxon>Glomeromycetes</taxon>
        <taxon>Diversisporales</taxon>
        <taxon>Gigasporaceae</taxon>
        <taxon>Cetraspora</taxon>
    </lineage>
</organism>
<dbReference type="EMBL" id="CAJVPW010007717">
    <property type="protein sequence ID" value="CAG8584692.1"/>
    <property type="molecule type" value="Genomic_DNA"/>
</dbReference>
<protein>
    <submittedName>
        <fullName evidence="1">62_t:CDS:1</fullName>
    </submittedName>
</protein>
<comment type="caution">
    <text evidence="1">The sequence shown here is derived from an EMBL/GenBank/DDBJ whole genome shotgun (WGS) entry which is preliminary data.</text>
</comment>
<accession>A0ACA9MEA5</accession>
<proteinExistence type="predicted"/>
<gene>
    <name evidence="1" type="ORF">SPELUC_LOCUS6510</name>
</gene>
<reference evidence="1" key="1">
    <citation type="submission" date="2021-06" db="EMBL/GenBank/DDBJ databases">
        <authorList>
            <person name="Kallberg Y."/>
            <person name="Tangrot J."/>
            <person name="Rosling A."/>
        </authorList>
    </citation>
    <scope>NUCLEOTIDE SEQUENCE</scope>
    <source>
        <strain evidence="1">28 12/20/2015</strain>
    </source>
</reference>
<evidence type="ECO:0000313" key="2">
    <source>
        <dbReference type="Proteomes" id="UP000789366"/>
    </source>
</evidence>
<evidence type="ECO:0000313" key="1">
    <source>
        <dbReference type="EMBL" id="CAG8584692.1"/>
    </source>
</evidence>
<name>A0ACA9MEA5_9GLOM</name>
<keyword evidence="2" id="KW-1185">Reference proteome</keyword>